<evidence type="ECO:0000313" key="3">
    <source>
        <dbReference type="Proteomes" id="UP001356095"/>
    </source>
</evidence>
<gene>
    <name evidence="2" type="ORF">Q8791_29690</name>
</gene>
<keyword evidence="2" id="KW-0378">Hydrolase</keyword>
<feature type="region of interest" description="Disordered" evidence="1">
    <location>
        <begin position="1"/>
        <end position="81"/>
    </location>
</feature>
<dbReference type="Proteomes" id="UP001356095">
    <property type="component" value="Unassembled WGS sequence"/>
</dbReference>
<evidence type="ECO:0000313" key="2">
    <source>
        <dbReference type="EMBL" id="MEE2041405.1"/>
    </source>
</evidence>
<dbReference type="GO" id="GO:0016787">
    <property type="term" value="F:hydrolase activity"/>
    <property type="evidence" value="ECO:0007669"/>
    <property type="project" value="UniProtKB-KW"/>
</dbReference>
<dbReference type="InterPro" id="IPR029058">
    <property type="entry name" value="AB_hydrolase_fold"/>
</dbReference>
<organism evidence="2 3">
    <name type="scientific">Nocardiopsis codii</name>
    <dbReference type="NCBI Taxonomy" id="3065942"/>
    <lineage>
        <taxon>Bacteria</taxon>
        <taxon>Bacillati</taxon>
        <taxon>Actinomycetota</taxon>
        <taxon>Actinomycetes</taxon>
        <taxon>Streptosporangiales</taxon>
        <taxon>Nocardiopsidaceae</taxon>
        <taxon>Nocardiopsis</taxon>
    </lineage>
</organism>
<comment type="caution">
    <text evidence="2">The sequence shown here is derived from an EMBL/GenBank/DDBJ whole genome shotgun (WGS) entry which is preliminary data.</text>
</comment>
<name>A0ABU7KGN7_9ACTN</name>
<reference evidence="2 3" key="1">
    <citation type="submission" date="2023-08" db="EMBL/GenBank/DDBJ databases">
        <authorList>
            <person name="Girao M."/>
            <person name="Carvalho M.F."/>
        </authorList>
    </citation>
    <scope>NUCLEOTIDE SEQUENCE [LARGE SCALE GENOMIC DNA]</scope>
    <source>
        <strain evidence="2 3">CT-R113</strain>
    </source>
</reference>
<evidence type="ECO:0000256" key="1">
    <source>
        <dbReference type="SAM" id="MobiDB-lite"/>
    </source>
</evidence>
<proteinExistence type="predicted"/>
<protein>
    <submittedName>
        <fullName evidence="2">Alpha/beta hydrolase</fullName>
    </submittedName>
</protein>
<sequence length="143" mass="15354">MVRSARCRGRGEEDVEQAGEAHVDVRTARWSPTPTPRSTRRRRTGSACWTSPTRTRAGPPSASCPGRTSTWTRAAGTRPAPTYGKVEVPILALGGDESNHAYLRDLMPSEGTGVRVVGIADCGHYLPEEQPEAVADAKEALLS</sequence>
<keyword evidence="3" id="KW-1185">Reference proteome</keyword>
<dbReference type="EMBL" id="JAUZMY010000049">
    <property type="protein sequence ID" value="MEE2041405.1"/>
    <property type="molecule type" value="Genomic_DNA"/>
</dbReference>
<dbReference type="Gene3D" id="3.40.50.1820">
    <property type="entry name" value="alpha/beta hydrolase"/>
    <property type="match status" value="1"/>
</dbReference>
<accession>A0ABU7KGN7</accession>
<dbReference type="SUPFAM" id="SSF53474">
    <property type="entry name" value="alpha/beta-Hydrolases"/>
    <property type="match status" value="1"/>
</dbReference>